<evidence type="ECO:0000313" key="2">
    <source>
        <dbReference type="Proteomes" id="UP000480266"/>
    </source>
</evidence>
<proteinExistence type="predicted"/>
<name>A0A7C9RIR2_9BRAD</name>
<gene>
    <name evidence="1" type="ORF">G4V63_22740</name>
</gene>
<dbReference type="EMBL" id="JAAMRR010001157">
    <property type="protein sequence ID" value="NGX97921.1"/>
    <property type="molecule type" value="Genomic_DNA"/>
</dbReference>
<accession>A0A7C9RIR2</accession>
<evidence type="ECO:0000313" key="1">
    <source>
        <dbReference type="EMBL" id="NGX97921.1"/>
    </source>
</evidence>
<dbReference type="AlphaFoldDB" id="A0A7C9RIR2"/>
<protein>
    <submittedName>
        <fullName evidence="1">Uncharacterized protein</fullName>
    </submittedName>
</protein>
<keyword evidence="2" id="KW-1185">Reference proteome</keyword>
<reference evidence="1" key="1">
    <citation type="submission" date="2020-02" db="EMBL/GenBank/DDBJ databases">
        <title>Draft genome sequence of Candidatus Afipia apatlaquensis IBT-C3, a potential strain for decolorization of textile dyes.</title>
        <authorList>
            <person name="Sanchez-Reyes A."/>
            <person name="Breton-Deval L."/>
            <person name="Mangelson H."/>
            <person name="Sanchez-Flores A."/>
        </authorList>
    </citation>
    <scope>NUCLEOTIDE SEQUENCE [LARGE SCALE GENOMIC DNA]</scope>
    <source>
        <strain evidence="1">IBT-C3</strain>
    </source>
</reference>
<comment type="caution">
    <text evidence="1">The sequence shown here is derived from an EMBL/GenBank/DDBJ whole genome shotgun (WGS) entry which is preliminary data.</text>
</comment>
<organism evidence="1 2">
    <name type="scientific">Candidatus Afipia apatlaquensis</name>
    <dbReference type="NCBI Taxonomy" id="2712852"/>
    <lineage>
        <taxon>Bacteria</taxon>
        <taxon>Pseudomonadati</taxon>
        <taxon>Pseudomonadota</taxon>
        <taxon>Alphaproteobacteria</taxon>
        <taxon>Hyphomicrobiales</taxon>
        <taxon>Nitrobacteraceae</taxon>
        <taxon>Afipia</taxon>
    </lineage>
</organism>
<dbReference type="Proteomes" id="UP000480266">
    <property type="component" value="Unassembled WGS sequence"/>
</dbReference>
<sequence>MSARVRVKEVPDLYYFLRAALRNNCFPSKVAPQVDVEITDVVPHASCHDEYCLVHLLVGDDLESECWRSRCEIWRGRRRIGAIIGNLPPAIECAVWTAAASSERRSAMRVRNEEKKRKL</sequence>